<dbReference type="AlphaFoldDB" id="A0A2C9UG63"/>
<name>A0A2C9UG63_MANES</name>
<feature type="compositionally biased region" description="Polar residues" evidence="1">
    <location>
        <begin position="171"/>
        <end position="190"/>
    </location>
</feature>
<dbReference type="Proteomes" id="UP000091857">
    <property type="component" value="Chromosome 15"/>
</dbReference>
<dbReference type="InterPro" id="IPR038947">
    <property type="entry name" value="At3g27210-like"/>
</dbReference>
<reference evidence="3" key="1">
    <citation type="journal article" date="2016" name="Nat. Biotechnol.">
        <title>Sequencing wild and cultivated cassava and related species reveals extensive interspecific hybridization and genetic diversity.</title>
        <authorList>
            <person name="Bredeson J.V."/>
            <person name="Lyons J.B."/>
            <person name="Prochnik S.E."/>
            <person name="Wu G.A."/>
            <person name="Ha C.M."/>
            <person name="Edsinger-Gonzales E."/>
            <person name="Grimwood J."/>
            <person name="Schmutz J."/>
            <person name="Rabbi I.Y."/>
            <person name="Egesi C."/>
            <person name="Nauluvula P."/>
            <person name="Lebot V."/>
            <person name="Ndunguru J."/>
            <person name="Mkamilo G."/>
            <person name="Bart R.S."/>
            <person name="Setter T.L."/>
            <person name="Gleadow R.M."/>
            <person name="Kulakow P."/>
            <person name="Ferguson M.E."/>
            <person name="Rounsley S."/>
            <person name="Rokhsar D.S."/>
        </authorList>
    </citation>
    <scope>NUCLEOTIDE SEQUENCE [LARGE SCALE GENOMIC DNA]</scope>
    <source>
        <strain evidence="3">cv. AM560-2</strain>
    </source>
</reference>
<accession>A0A2C9UG63</accession>
<proteinExistence type="predicted"/>
<dbReference type="Gramene" id="Manes.15G159300.1.v8.1">
    <property type="protein sequence ID" value="Manes.15G159300.1.v8.1.CDS"/>
    <property type="gene ID" value="Manes.15G159300.v8.1"/>
</dbReference>
<dbReference type="PANTHER" id="PTHR34280">
    <property type="entry name" value="OS01G0920100 PROTEIN"/>
    <property type="match status" value="1"/>
</dbReference>
<dbReference type="STRING" id="3983.A0A2C9UG63"/>
<gene>
    <name evidence="2" type="ORF">MANES_15G159300v8</name>
</gene>
<organism evidence="2 3">
    <name type="scientific">Manihot esculenta</name>
    <name type="common">Cassava</name>
    <name type="synonym">Jatropha manihot</name>
    <dbReference type="NCBI Taxonomy" id="3983"/>
    <lineage>
        <taxon>Eukaryota</taxon>
        <taxon>Viridiplantae</taxon>
        <taxon>Streptophyta</taxon>
        <taxon>Embryophyta</taxon>
        <taxon>Tracheophyta</taxon>
        <taxon>Spermatophyta</taxon>
        <taxon>Magnoliopsida</taxon>
        <taxon>eudicotyledons</taxon>
        <taxon>Gunneridae</taxon>
        <taxon>Pentapetalae</taxon>
        <taxon>rosids</taxon>
        <taxon>fabids</taxon>
        <taxon>Malpighiales</taxon>
        <taxon>Euphorbiaceae</taxon>
        <taxon>Crotonoideae</taxon>
        <taxon>Manihoteae</taxon>
        <taxon>Manihot</taxon>
    </lineage>
</organism>
<sequence>MGSCASVHHKSTQESAIKLGVSFGSKRDNLVIPESPFKDKHVNGDPPIKTLDDYGSKDETFFDSQPWLESDCEDDFFSVNGEFTPSRGSTPIHHNFFMGTPKINKTPLEDRPPGSIPEPSPTGKKKRLSELFKESLQEESVADDLHNSEKRDTPAVKKEVKPTILDVLPKSPSSTPYISGANSVCSSERTANGDGLLEREKSIKSAQCCLPSLISCRSFGERKKKTSPARALAVNDKA</sequence>
<dbReference type="EMBL" id="CM004401">
    <property type="protein sequence ID" value="OAY29624.1"/>
    <property type="molecule type" value="Genomic_DNA"/>
</dbReference>
<dbReference type="PANTHER" id="PTHR34280:SF2">
    <property type="entry name" value="OS01G0920100 PROTEIN"/>
    <property type="match status" value="1"/>
</dbReference>
<dbReference type="OrthoDB" id="1925325at2759"/>
<comment type="caution">
    <text evidence="2">The sequence shown here is derived from an EMBL/GenBank/DDBJ whole genome shotgun (WGS) entry which is preliminary data.</text>
</comment>
<protein>
    <submittedName>
        <fullName evidence="2">Uncharacterized protein</fullName>
    </submittedName>
</protein>
<dbReference type="OMA" id="ARFEDRM"/>
<feature type="compositionally biased region" description="Basic and acidic residues" evidence="1">
    <location>
        <begin position="143"/>
        <end position="161"/>
    </location>
</feature>
<evidence type="ECO:0000313" key="3">
    <source>
        <dbReference type="Proteomes" id="UP000091857"/>
    </source>
</evidence>
<keyword evidence="3" id="KW-1185">Reference proteome</keyword>
<feature type="region of interest" description="Disordered" evidence="1">
    <location>
        <begin position="34"/>
        <end position="56"/>
    </location>
</feature>
<feature type="region of interest" description="Disordered" evidence="1">
    <location>
        <begin position="101"/>
        <end position="190"/>
    </location>
</feature>
<evidence type="ECO:0000256" key="1">
    <source>
        <dbReference type="SAM" id="MobiDB-lite"/>
    </source>
</evidence>
<evidence type="ECO:0000313" key="2">
    <source>
        <dbReference type="EMBL" id="OAY29624.1"/>
    </source>
</evidence>